<evidence type="ECO:0000313" key="1">
    <source>
        <dbReference type="EMBL" id="AAT42595.1"/>
    </source>
</evidence>
<dbReference type="KEGG" id="pto:PTO0010"/>
<accession>Q6L356</accession>
<gene>
    <name evidence="1" type="ordered locus">PTO0010</name>
</gene>
<dbReference type="InParanoid" id="Q6L356"/>
<dbReference type="AlphaFoldDB" id="Q6L356"/>
<dbReference type="Proteomes" id="UP000000438">
    <property type="component" value="Chromosome"/>
</dbReference>
<dbReference type="eggNOG" id="arCOG01446">
    <property type="taxonomic scope" value="Archaea"/>
</dbReference>
<organism evidence="1 2">
    <name type="scientific">Picrophilus torridus (strain ATCC 700027 / DSM 9790 / JCM 10055 / NBRC 100828 / KAW 2/3)</name>
    <dbReference type="NCBI Taxonomy" id="1122961"/>
    <lineage>
        <taxon>Archaea</taxon>
        <taxon>Methanobacteriati</taxon>
        <taxon>Thermoplasmatota</taxon>
        <taxon>Thermoplasmata</taxon>
        <taxon>Thermoplasmatales</taxon>
        <taxon>Picrophilaceae</taxon>
        <taxon>Picrophilus</taxon>
    </lineage>
</organism>
<reference evidence="1 2" key="1">
    <citation type="journal article" date="2004" name="Proc. Natl. Acad. Sci. U.S.A.">
        <title>Genome sequence of Picrophilus torridus and its implications for life around pH 0.</title>
        <authorList>
            <person name="Futterer O."/>
            <person name="Angelov A."/>
            <person name="Liesegang H."/>
            <person name="Gottschalk G."/>
            <person name="Schleper C."/>
            <person name="Schepers B."/>
            <person name="Dock C."/>
            <person name="Antranikian G."/>
            <person name="Liebl W."/>
        </authorList>
    </citation>
    <scope>NUCLEOTIDE SEQUENCE [LARGE SCALE GENOMIC DNA]</scope>
    <source>
        <strain evidence="2">ATCC 700027 / DSM 9790 / JCM 10055 / NBRC 100828</strain>
    </source>
</reference>
<protein>
    <recommendedName>
        <fullName evidence="3">CRISPR locus-related DNA-binding protein</fullName>
    </recommendedName>
</protein>
<sequence length="230" mass="26544">MTIQKEENNSSNLAVTFIGFTEELVIEFIKAVEYDFKEDKNIKFLFIQSKDAGNKKDIVSKIKSNARAMIKSVWKEPYIKCEFVGNIYDFNNYLMLLKKYSIENNLILNVSAGPYAYTSAASIFGIMHGYLIYYNVVTVTNTTFFKPIDTKPLRYILNLAPIDIEILNILKDKKTCTVNELYLLMNKYGIKSTARNIQYRLNELEIKGIVVKNGKKPALYSINDFLYNLI</sequence>
<dbReference type="PaxDb" id="263820-PTO0010"/>
<proteinExistence type="predicted"/>
<dbReference type="STRING" id="263820.PTO0010"/>
<dbReference type="EMBL" id="AE017261">
    <property type="protein sequence ID" value="AAT42595.1"/>
    <property type="molecule type" value="Genomic_DNA"/>
</dbReference>
<dbReference type="HOGENOM" id="CLU_1202656_0_0_2"/>
<name>Q6L356_PICTO</name>
<dbReference type="RefSeq" id="WP_011176811.1">
    <property type="nucleotide sequence ID" value="NC_005877.1"/>
</dbReference>
<dbReference type="GeneID" id="2844995"/>
<evidence type="ECO:0008006" key="3">
    <source>
        <dbReference type="Google" id="ProtNLM"/>
    </source>
</evidence>
<evidence type="ECO:0000313" key="2">
    <source>
        <dbReference type="Proteomes" id="UP000000438"/>
    </source>
</evidence>